<evidence type="ECO:0000313" key="2">
    <source>
        <dbReference type="Proteomes" id="UP000198304"/>
    </source>
</evidence>
<dbReference type="Proteomes" id="UP000198304">
    <property type="component" value="Unassembled WGS sequence"/>
</dbReference>
<dbReference type="EMBL" id="FZOJ01000017">
    <property type="protein sequence ID" value="SNS69727.1"/>
    <property type="molecule type" value="Genomic_DNA"/>
</dbReference>
<protein>
    <submittedName>
        <fullName evidence="1">Uncharacterized protein</fullName>
    </submittedName>
</protein>
<sequence length="77" mass="8800">MAINYKKCPNCGSTNVLGILYGMPTHEAFLKAEAGEIKLGGCCITGSDPEYYCKDCEHEWNKQQAIDYEYNQMWRLL</sequence>
<gene>
    <name evidence="1" type="ORF">SAMN05446037_101763</name>
</gene>
<proteinExistence type="predicted"/>
<evidence type="ECO:0000313" key="1">
    <source>
        <dbReference type="EMBL" id="SNS69727.1"/>
    </source>
</evidence>
<name>A0A239GKL7_9FIRM</name>
<reference evidence="2" key="1">
    <citation type="submission" date="2017-06" db="EMBL/GenBank/DDBJ databases">
        <authorList>
            <person name="Varghese N."/>
            <person name="Submissions S."/>
        </authorList>
    </citation>
    <scope>NUCLEOTIDE SEQUENCE [LARGE SCALE GENOMIC DNA]</scope>
    <source>
        <strain evidence="2">SCA</strain>
    </source>
</reference>
<dbReference type="AlphaFoldDB" id="A0A239GKL7"/>
<accession>A0A239GKL7</accession>
<organism evidence="1 2">
    <name type="scientific">Anaerovirgula multivorans</name>
    <dbReference type="NCBI Taxonomy" id="312168"/>
    <lineage>
        <taxon>Bacteria</taxon>
        <taxon>Bacillati</taxon>
        <taxon>Bacillota</taxon>
        <taxon>Clostridia</taxon>
        <taxon>Peptostreptococcales</taxon>
        <taxon>Natronincolaceae</taxon>
        <taxon>Anaerovirgula</taxon>
    </lineage>
</organism>
<dbReference type="RefSeq" id="WP_089283883.1">
    <property type="nucleotide sequence ID" value="NZ_FZOJ01000017.1"/>
</dbReference>
<dbReference type="OrthoDB" id="4979632at2"/>
<keyword evidence="2" id="KW-1185">Reference proteome</keyword>